<sequence>MEPKHLRTPHLSLFPTKTFTLGVWDAFIIPTIYQLTDNGEVIPFADLQTQWHLPATEMFTYLRLKGTILTHVHNHHTMPKDKSLPTEGILDRCWTTPGKPKTISLCYKMWESTTPKHNPLCRTKWEEDCSLQLSDDDWVRKTLEKLDKSKLPTTPQTYLMLLFPTDLAREHRQVCAITLLAARNFLVTHWKSHMCPSKSQLCDKIQQYYIYECMTLNNSAKTQKFQNVWKDGKDLYPRLHIPMSRP</sequence>
<proteinExistence type="predicted"/>
<organism evidence="1 2">
    <name type="scientific">Pelobates cultripes</name>
    <name type="common">Western spadefoot toad</name>
    <dbReference type="NCBI Taxonomy" id="61616"/>
    <lineage>
        <taxon>Eukaryota</taxon>
        <taxon>Metazoa</taxon>
        <taxon>Chordata</taxon>
        <taxon>Craniata</taxon>
        <taxon>Vertebrata</taxon>
        <taxon>Euteleostomi</taxon>
        <taxon>Amphibia</taxon>
        <taxon>Batrachia</taxon>
        <taxon>Anura</taxon>
        <taxon>Pelobatoidea</taxon>
        <taxon>Pelobatidae</taxon>
        <taxon>Pelobates</taxon>
    </lineage>
</organism>
<evidence type="ECO:0000313" key="1">
    <source>
        <dbReference type="EMBL" id="CAH2316596.1"/>
    </source>
</evidence>
<accession>A0AAD1T617</accession>
<reference evidence="1" key="1">
    <citation type="submission" date="2022-03" db="EMBL/GenBank/DDBJ databases">
        <authorList>
            <person name="Alioto T."/>
            <person name="Alioto T."/>
            <person name="Gomez Garrido J."/>
        </authorList>
    </citation>
    <scope>NUCLEOTIDE SEQUENCE</scope>
</reference>
<dbReference type="AlphaFoldDB" id="A0AAD1T617"/>
<keyword evidence="2" id="KW-1185">Reference proteome</keyword>
<name>A0AAD1T617_PELCU</name>
<evidence type="ECO:0000313" key="2">
    <source>
        <dbReference type="Proteomes" id="UP001295444"/>
    </source>
</evidence>
<gene>
    <name evidence="1" type="ORF">PECUL_23A048722</name>
</gene>
<dbReference type="EMBL" id="OW240920">
    <property type="protein sequence ID" value="CAH2316596.1"/>
    <property type="molecule type" value="Genomic_DNA"/>
</dbReference>
<protein>
    <submittedName>
        <fullName evidence="1">Uncharacterized protein</fullName>
    </submittedName>
</protein>
<dbReference type="Proteomes" id="UP001295444">
    <property type="component" value="Chromosome 09"/>
</dbReference>